<dbReference type="Pfam" id="PF17919">
    <property type="entry name" value="RT_RNaseH_2"/>
    <property type="match status" value="1"/>
</dbReference>
<name>A0A6L2MBA9_TANCI</name>
<dbReference type="PANTHER" id="PTHR37984">
    <property type="entry name" value="PROTEIN CBG26694"/>
    <property type="match status" value="1"/>
</dbReference>
<dbReference type="InterPro" id="IPR050951">
    <property type="entry name" value="Retrovirus_Pol_polyprotein"/>
</dbReference>
<dbReference type="FunFam" id="3.30.70.270:FF:000020">
    <property type="entry name" value="Transposon Tf2-6 polyprotein-like Protein"/>
    <property type="match status" value="1"/>
</dbReference>
<dbReference type="InterPro" id="IPR043128">
    <property type="entry name" value="Rev_trsase/Diguanyl_cyclase"/>
</dbReference>
<comment type="caution">
    <text evidence="3">The sequence shown here is derived from an EMBL/GenBank/DDBJ whole genome shotgun (WGS) entry which is preliminary data.</text>
</comment>
<keyword evidence="3" id="KW-0548">Nucleotidyltransferase</keyword>
<keyword evidence="1" id="KW-0511">Multifunctional enzyme</keyword>
<sequence>MPIELGSFNVIIGMDSLAKYQAVIVCAEKIIRIPWGNETLIIHGDESNQGNIPNVQFLDDVIDSQSIHVDPAKIKSIKNWVSPKTSTEIRQFLDLASYYRRFIEGFFKISKSMTKLTQKGVNFDWGEKADDAFQLIKQKLYSASILALPEESEDFVVYCDASHKGFGVVLTQREKVTA</sequence>
<dbReference type="AlphaFoldDB" id="A0A6L2MBA9"/>
<dbReference type="PANTHER" id="PTHR37984:SF5">
    <property type="entry name" value="PROTEIN NYNRIN-LIKE"/>
    <property type="match status" value="1"/>
</dbReference>
<dbReference type="InterPro" id="IPR043502">
    <property type="entry name" value="DNA/RNA_pol_sf"/>
</dbReference>
<evidence type="ECO:0000259" key="2">
    <source>
        <dbReference type="Pfam" id="PF17919"/>
    </source>
</evidence>
<protein>
    <submittedName>
        <fullName evidence="3">Putative reverse transcriptase domain-containing protein</fullName>
    </submittedName>
</protein>
<dbReference type="Gene3D" id="3.30.70.270">
    <property type="match status" value="1"/>
</dbReference>
<dbReference type="GO" id="GO:0003964">
    <property type="term" value="F:RNA-directed DNA polymerase activity"/>
    <property type="evidence" value="ECO:0007669"/>
    <property type="project" value="UniProtKB-KW"/>
</dbReference>
<accession>A0A6L2MBA9</accession>
<proteinExistence type="predicted"/>
<evidence type="ECO:0000313" key="3">
    <source>
        <dbReference type="EMBL" id="GEU70779.1"/>
    </source>
</evidence>
<dbReference type="InterPro" id="IPR041577">
    <property type="entry name" value="RT_RNaseH_2"/>
</dbReference>
<feature type="domain" description="Reverse transcriptase/retrotransposon-derived protein RNase H-like" evidence="2">
    <location>
        <begin position="125"/>
        <end position="175"/>
    </location>
</feature>
<evidence type="ECO:0000256" key="1">
    <source>
        <dbReference type="ARBA" id="ARBA00023268"/>
    </source>
</evidence>
<reference evidence="3" key="1">
    <citation type="journal article" date="2019" name="Sci. Rep.">
        <title>Draft genome of Tanacetum cinerariifolium, the natural source of mosquito coil.</title>
        <authorList>
            <person name="Yamashiro T."/>
            <person name="Shiraishi A."/>
            <person name="Satake H."/>
            <person name="Nakayama K."/>
        </authorList>
    </citation>
    <scope>NUCLEOTIDE SEQUENCE</scope>
</reference>
<keyword evidence="3" id="KW-0695">RNA-directed DNA polymerase</keyword>
<dbReference type="EMBL" id="BKCJ010006180">
    <property type="protein sequence ID" value="GEU70779.1"/>
    <property type="molecule type" value="Genomic_DNA"/>
</dbReference>
<organism evidence="3">
    <name type="scientific">Tanacetum cinerariifolium</name>
    <name type="common">Dalmatian daisy</name>
    <name type="synonym">Chrysanthemum cinerariifolium</name>
    <dbReference type="NCBI Taxonomy" id="118510"/>
    <lineage>
        <taxon>Eukaryota</taxon>
        <taxon>Viridiplantae</taxon>
        <taxon>Streptophyta</taxon>
        <taxon>Embryophyta</taxon>
        <taxon>Tracheophyta</taxon>
        <taxon>Spermatophyta</taxon>
        <taxon>Magnoliopsida</taxon>
        <taxon>eudicotyledons</taxon>
        <taxon>Gunneridae</taxon>
        <taxon>Pentapetalae</taxon>
        <taxon>asterids</taxon>
        <taxon>campanulids</taxon>
        <taxon>Asterales</taxon>
        <taxon>Asteraceae</taxon>
        <taxon>Asteroideae</taxon>
        <taxon>Anthemideae</taxon>
        <taxon>Anthemidinae</taxon>
        <taxon>Tanacetum</taxon>
    </lineage>
</organism>
<gene>
    <name evidence="3" type="ORF">Tci_042757</name>
</gene>
<keyword evidence="3" id="KW-0808">Transferase</keyword>
<dbReference type="SUPFAM" id="SSF56672">
    <property type="entry name" value="DNA/RNA polymerases"/>
    <property type="match status" value="1"/>
</dbReference>